<sequence length="159" mass="17430">MDKPTLSSVLAKVTCIMLTCTVGGLLTEAGFLLKAQSTNHSDEFSTTGWICISFGISMFILAVAITLLECSAKVMTTVEFSSKKASNIIVFIVSLLSCLAFLFSSIVLVILGIKFIDTQHFVKTTVSSWWLLIVWTLLMLTILIIFPVASFLSKMQSVF</sequence>
<proteinExistence type="predicted"/>
<accession>A0A2G5EJW5</accession>
<keyword evidence="1" id="KW-0812">Transmembrane</keyword>
<reference evidence="2 3" key="1">
    <citation type="submission" date="2017-09" db="EMBL/GenBank/DDBJ databases">
        <title>WGS assembly of Aquilegia coerulea Goldsmith.</title>
        <authorList>
            <person name="Hodges S."/>
            <person name="Kramer E."/>
            <person name="Nordborg M."/>
            <person name="Tomkins J."/>
            <person name="Borevitz J."/>
            <person name="Derieg N."/>
            <person name="Yan J."/>
            <person name="Mihaltcheva S."/>
            <person name="Hayes R.D."/>
            <person name="Rokhsar D."/>
        </authorList>
    </citation>
    <scope>NUCLEOTIDE SEQUENCE [LARGE SCALE GENOMIC DNA]</scope>
    <source>
        <strain evidence="3">cv. Goldsmith</strain>
    </source>
</reference>
<dbReference type="Proteomes" id="UP000230069">
    <property type="component" value="Unassembled WGS sequence"/>
</dbReference>
<dbReference type="AlphaFoldDB" id="A0A2G5EJW5"/>
<keyword evidence="3" id="KW-1185">Reference proteome</keyword>
<feature type="transmembrane region" description="Helical" evidence="1">
    <location>
        <begin position="128"/>
        <end position="152"/>
    </location>
</feature>
<feature type="transmembrane region" description="Helical" evidence="1">
    <location>
        <begin position="47"/>
        <end position="68"/>
    </location>
</feature>
<protein>
    <submittedName>
        <fullName evidence="2">Uncharacterized protein</fullName>
    </submittedName>
</protein>
<evidence type="ECO:0000256" key="1">
    <source>
        <dbReference type="SAM" id="Phobius"/>
    </source>
</evidence>
<evidence type="ECO:0000313" key="2">
    <source>
        <dbReference type="EMBL" id="PIA55991.1"/>
    </source>
</evidence>
<evidence type="ECO:0000313" key="3">
    <source>
        <dbReference type="Proteomes" id="UP000230069"/>
    </source>
</evidence>
<feature type="transmembrane region" description="Helical" evidence="1">
    <location>
        <begin position="88"/>
        <end position="116"/>
    </location>
</feature>
<name>A0A2G5EJW5_AQUCA</name>
<dbReference type="InParanoid" id="A0A2G5EJW5"/>
<gene>
    <name evidence="2" type="ORF">AQUCO_00700363v1</name>
</gene>
<feature type="transmembrane region" description="Helical" evidence="1">
    <location>
        <begin position="9"/>
        <end position="27"/>
    </location>
</feature>
<dbReference type="EMBL" id="KZ305024">
    <property type="protein sequence ID" value="PIA55991.1"/>
    <property type="molecule type" value="Genomic_DNA"/>
</dbReference>
<keyword evidence="1" id="KW-0472">Membrane</keyword>
<keyword evidence="1" id="KW-1133">Transmembrane helix</keyword>
<organism evidence="2 3">
    <name type="scientific">Aquilegia coerulea</name>
    <name type="common">Rocky mountain columbine</name>
    <dbReference type="NCBI Taxonomy" id="218851"/>
    <lineage>
        <taxon>Eukaryota</taxon>
        <taxon>Viridiplantae</taxon>
        <taxon>Streptophyta</taxon>
        <taxon>Embryophyta</taxon>
        <taxon>Tracheophyta</taxon>
        <taxon>Spermatophyta</taxon>
        <taxon>Magnoliopsida</taxon>
        <taxon>Ranunculales</taxon>
        <taxon>Ranunculaceae</taxon>
        <taxon>Thalictroideae</taxon>
        <taxon>Aquilegia</taxon>
    </lineage>
</organism>